<keyword evidence="3 10" id="KW-0732">Signal</keyword>
<feature type="signal peptide" evidence="10">
    <location>
        <begin position="1"/>
        <end position="24"/>
    </location>
</feature>
<evidence type="ECO:0000313" key="11">
    <source>
        <dbReference type="EMBL" id="KAG8558798.1"/>
    </source>
</evidence>
<dbReference type="Gene3D" id="2.60.40.10">
    <property type="entry name" value="Immunoglobulins"/>
    <property type="match status" value="1"/>
</dbReference>
<dbReference type="InterPro" id="IPR040216">
    <property type="entry name" value="CTLA4/CD28"/>
</dbReference>
<dbReference type="AlphaFoldDB" id="A0AAV7AF99"/>
<keyword evidence="6" id="KW-1015">Disulfide bond</keyword>
<dbReference type="GO" id="GO:0009897">
    <property type="term" value="C:external side of plasma membrane"/>
    <property type="evidence" value="ECO:0007669"/>
    <property type="project" value="TreeGrafter"/>
</dbReference>
<keyword evidence="8" id="KW-0393">Immunoglobulin domain</keyword>
<evidence type="ECO:0000256" key="7">
    <source>
        <dbReference type="ARBA" id="ARBA00023180"/>
    </source>
</evidence>
<keyword evidence="7" id="KW-0325">Glycoprotein</keyword>
<evidence type="ECO:0000256" key="1">
    <source>
        <dbReference type="ARBA" id="ARBA00004479"/>
    </source>
</evidence>
<evidence type="ECO:0000256" key="3">
    <source>
        <dbReference type="ARBA" id="ARBA00022729"/>
    </source>
</evidence>
<dbReference type="PANTHER" id="PTHR11494:SF7">
    <property type="entry name" value="T-CELL-SPECIFIC SURFACE GLYCOPROTEIN CD28"/>
    <property type="match status" value="1"/>
</dbReference>
<keyword evidence="12" id="KW-1185">Reference proteome</keyword>
<gene>
    <name evidence="11" type="ORF">GDO81_017156</name>
</gene>
<feature type="chain" id="PRO_5043731240" description="Inducible T-cell costimulator" evidence="10">
    <location>
        <begin position="25"/>
        <end position="238"/>
    </location>
</feature>
<keyword evidence="5 9" id="KW-0472">Membrane</keyword>
<dbReference type="InterPro" id="IPR013783">
    <property type="entry name" value="Ig-like_fold"/>
</dbReference>
<protein>
    <recommendedName>
        <fullName evidence="13">Inducible T-cell costimulator</fullName>
    </recommendedName>
</protein>
<organism evidence="11 12">
    <name type="scientific">Engystomops pustulosus</name>
    <name type="common">Tungara frog</name>
    <name type="synonym">Physalaemus pustulosus</name>
    <dbReference type="NCBI Taxonomy" id="76066"/>
    <lineage>
        <taxon>Eukaryota</taxon>
        <taxon>Metazoa</taxon>
        <taxon>Chordata</taxon>
        <taxon>Craniata</taxon>
        <taxon>Vertebrata</taxon>
        <taxon>Euteleostomi</taxon>
        <taxon>Amphibia</taxon>
        <taxon>Batrachia</taxon>
        <taxon>Anura</taxon>
        <taxon>Neobatrachia</taxon>
        <taxon>Hyloidea</taxon>
        <taxon>Leptodactylidae</taxon>
        <taxon>Leiuperinae</taxon>
        <taxon>Engystomops</taxon>
    </lineage>
</organism>
<dbReference type="GO" id="GO:0042129">
    <property type="term" value="P:regulation of T cell proliferation"/>
    <property type="evidence" value="ECO:0007669"/>
    <property type="project" value="InterPro"/>
</dbReference>
<sequence length="238" mass="27245">MVLRMICSVGLILLVQNTVIFVEAEMTCRVMEKLVQVSCDSQLHLGSDPSPLQNKCTFNAENDTISLTFYQNFSDPTKEFQVSLLRGLNKTSVCKKSFGATHQPFVCNNFKVTQSASHVTFHLQNPTEDDTDIYYFCIEDMYPPPYICECDEGTIVHIKKHKKIKEVIEIQKLPLSLLIILGCIAAYSLIITTSFVYILTNRRRTRIQRSEYINVAQRAKNHKPYMPYIASSVYPVTR</sequence>
<dbReference type="Proteomes" id="UP000824782">
    <property type="component" value="Unassembled WGS sequence"/>
</dbReference>
<name>A0AAV7AF99_ENGPU</name>
<evidence type="ECO:0000256" key="8">
    <source>
        <dbReference type="ARBA" id="ARBA00023319"/>
    </source>
</evidence>
<feature type="transmembrane region" description="Helical" evidence="9">
    <location>
        <begin position="175"/>
        <end position="199"/>
    </location>
</feature>
<evidence type="ECO:0000256" key="6">
    <source>
        <dbReference type="ARBA" id="ARBA00023157"/>
    </source>
</evidence>
<evidence type="ECO:0000313" key="12">
    <source>
        <dbReference type="Proteomes" id="UP000824782"/>
    </source>
</evidence>
<evidence type="ECO:0000256" key="2">
    <source>
        <dbReference type="ARBA" id="ARBA00022692"/>
    </source>
</evidence>
<dbReference type="EMBL" id="WNYA01000008">
    <property type="protein sequence ID" value="KAG8558798.1"/>
    <property type="molecule type" value="Genomic_DNA"/>
</dbReference>
<evidence type="ECO:0008006" key="13">
    <source>
        <dbReference type="Google" id="ProtNLM"/>
    </source>
</evidence>
<comment type="subcellular location">
    <subcellularLocation>
        <location evidence="1">Membrane</location>
        <topology evidence="1">Single-pass type I membrane protein</topology>
    </subcellularLocation>
</comment>
<accession>A0AAV7AF99</accession>
<evidence type="ECO:0000256" key="9">
    <source>
        <dbReference type="SAM" id="Phobius"/>
    </source>
</evidence>
<keyword evidence="2 9" id="KW-0812">Transmembrane</keyword>
<dbReference type="GO" id="GO:0050852">
    <property type="term" value="P:T cell receptor signaling pathway"/>
    <property type="evidence" value="ECO:0007669"/>
    <property type="project" value="TreeGrafter"/>
</dbReference>
<keyword evidence="4 9" id="KW-1133">Transmembrane helix</keyword>
<reference evidence="11" key="1">
    <citation type="thesis" date="2020" institute="ProQuest LLC" country="789 East Eisenhower Parkway, Ann Arbor, MI, USA">
        <title>Comparative Genomics and Chromosome Evolution.</title>
        <authorList>
            <person name="Mudd A.B."/>
        </authorList>
    </citation>
    <scope>NUCLEOTIDE SEQUENCE</scope>
    <source>
        <strain evidence="11">237g6f4</strain>
        <tissue evidence="11">Blood</tissue>
    </source>
</reference>
<dbReference type="PANTHER" id="PTHR11494">
    <property type="entry name" value="CYTOTOXIC T-LYMPHOCYTE PROTEIN"/>
    <property type="match status" value="1"/>
</dbReference>
<proteinExistence type="predicted"/>
<comment type="caution">
    <text evidence="11">The sequence shown here is derived from an EMBL/GenBank/DDBJ whole genome shotgun (WGS) entry which is preliminary data.</text>
</comment>
<evidence type="ECO:0000256" key="5">
    <source>
        <dbReference type="ARBA" id="ARBA00023136"/>
    </source>
</evidence>
<evidence type="ECO:0000256" key="10">
    <source>
        <dbReference type="SAM" id="SignalP"/>
    </source>
</evidence>
<evidence type="ECO:0000256" key="4">
    <source>
        <dbReference type="ARBA" id="ARBA00022989"/>
    </source>
</evidence>